<feature type="domain" description="N-acetyltransferase" evidence="3">
    <location>
        <begin position="19"/>
        <end position="175"/>
    </location>
</feature>
<evidence type="ECO:0000256" key="1">
    <source>
        <dbReference type="ARBA" id="ARBA00022679"/>
    </source>
</evidence>
<dbReference type="PROSITE" id="PS51186">
    <property type="entry name" value="GNAT"/>
    <property type="match status" value="1"/>
</dbReference>
<dbReference type="GO" id="GO:0016746">
    <property type="term" value="F:acyltransferase activity"/>
    <property type="evidence" value="ECO:0007669"/>
    <property type="project" value="UniProtKB-KW"/>
</dbReference>
<keyword evidence="2 4" id="KW-0012">Acyltransferase</keyword>
<gene>
    <name evidence="4" type="ORF">LHA26_12960</name>
</gene>
<evidence type="ECO:0000313" key="4">
    <source>
        <dbReference type="EMBL" id="USI72203.1"/>
    </source>
</evidence>
<evidence type="ECO:0000313" key="5">
    <source>
        <dbReference type="Proteomes" id="UP001056937"/>
    </source>
</evidence>
<evidence type="ECO:0000256" key="2">
    <source>
        <dbReference type="ARBA" id="ARBA00023315"/>
    </source>
</evidence>
<dbReference type="EMBL" id="CP084930">
    <property type="protein sequence ID" value="USI72203.1"/>
    <property type="molecule type" value="Genomic_DNA"/>
</dbReference>
<dbReference type="InterPro" id="IPR016181">
    <property type="entry name" value="Acyl_CoA_acyltransferase"/>
</dbReference>
<dbReference type="PANTHER" id="PTHR43877">
    <property type="entry name" value="AMINOALKYLPHOSPHONATE N-ACETYLTRANSFERASE-RELATED-RELATED"/>
    <property type="match status" value="1"/>
</dbReference>
<name>A0ABY4X5M7_9SPHN</name>
<dbReference type="Pfam" id="PF00583">
    <property type="entry name" value="Acetyltransf_1"/>
    <property type="match status" value="1"/>
</dbReference>
<proteinExistence type="predicted"/>
<protein>
    <submittedName>
        <fullName evidence="4">GNAT family N-acetyltransferase</fullName>
        <ecNumber evidence="4">2.3.1.-</ecNumber>
    </submittedName>
</protein>
<sequence length="175" mass="19595">METPPRVATEADITALAALKVRTFRETFLEDFAIPYPPRDLAAFERRYYAPARIAAELDDPARLTLVSETADGLIGYAQIGPCRLPHEEARPEQGELYQLYVARPGQGRGFGRLLLAAALAALESRFPGPHWLGVWSGNHRAQAVYRARGFEPVGSYAFAVWDWTDHELIFRRPG</sequence>
<dbReference type="Proteomes" id="UP001056937">
    <property type="component" value="Chromosome 1"/>
</dbReference>
<dbReference type="Gene3D" id="3.40.630.30">
    <property type="match status" value="1"/>
</dbReference>
<accession>A0ABY4X5M7</accession>
<dbReference type="SUPFAM" id="SSF55729">
    <property type="entry name" value="Acyl-CoA N-acyltransferases (Nat)"/>
    <property type="match status" value="1"/>
</dbReference>
<keyword evidence="5" id="KW-1185">Reference proteome</keyword>
<dbReference type="InterPro" id="IPR050832">
    <property type="entry name" value="Bact_Acetyltransf"/>
</dbReference>
<organism evidence="4 5">
    <name type="scientific">Sphingomonas morindae</name>
    <dbReference type="NCBI Taxonomy" id="1541170"/>
    <lineage>
        <taxon>Bacteria</taxon>
        <taxon>Pseudomonadati</taxon>
        <taxon>Pseudomonadota</taxon>
        <taxon>Alphaproteobacteria</taxon>
        <taxon>Sphingomonadales</taxon>
        <taxon>Sphingomonadaceae</taxon>
        <taxon>Sphingomonas</taxon>
    </lineage>
</organism>
<keyword evidence="1 4" id="KW-0808">Transferase</keyword>
<evidence type="ECO:0000259" key="3">
    <source>
        <dbReference type="PROSITE" id="PS51186"/>
    </source>
</evidence>
<dbReference type="EC" id="2.3.1.-" evidence="4"/>
<dbReference type="PANTHER" id="PTHR43877:SF1">
    <property type="entry name" value="ACETYLTRANSFERASE"/>
    <property type="match status" value="1"/>
</dbReference>
<dbReference type="InterPro" id="IPR000182">
    <property type="entry name" value="GNAT_dom"/>
</dbReference>
<reference evidence="4" key="1">
    <citation type="journal article" date="2022" name="Toxins">
        <title>Genomic Analysis of Sphingopyxis sp. USTB-05 for Biodegrading Cyanobacterial Hepatotoxins.</title>
        <authorList>
            <person name="Liu C."/>
            <person name="Xu Q."/>
            <person name="Zhao Z."/>
            <person name="Zhang H."/>
            <person name="Liu X."/>
            <person name="Yin C."/>
            <person name="Liu Y."/>
            <person name="Yan H."/>
        </authorList>
    </citation>
    <scope>NUCLEOTIDE SEQUENCE</scope>
    <source>
        <strain evidence="4">NBD5</strain>
    </source>
</reference>
<dbReference type="RefSeq" id="WP_252166012.1">
    <property type="nucleotide sequence ID" value="NZ_CP084930.1"/>
</dbReference>